<dbReference type="Proteomes" id="UP001561046">
    <property type="component" value="Unassembled WGS sequence"/>
</dbReference>
<evidence type="ECO:0000256" key="2">
    <source>
        <dbReference type="ARBA" id="ARBA00023015"/>
    </source>
</evidence>
<comment type="caution">
    <text evidence="7">The sequence shown here is derived from an EMBL/GenBank/DDBJ whole genome shotgun (WGS) entry which is preliminary data.</text>
</comment>
<dbReference type="PANTHER" id="PTHR30055">
    <property type="entry name" value="HTH-TYPE TRANSCRIPTIONAL REGULATOR RUTR"/>
    <property type="match status" value="1"/>
</dbReference>
<dbReference type="RefSeq" id="WP_369337633.1">
    <property type="nucleotide sequence ID" value="NZ_JBFYGN010000005.1"/>
</dbReference>
<dbReference type="PRINTS" id="PR00455">
    <property type="entry name" value="HTHTETR"/>
</dbReference>
<dbReference type="Pfam" id="PF21351">
    <property type="entry name" value="TetR_C_41"/>
    <property type="match status" value="1"/>
</dbReference>
<keyword evidence="2" id="KW-0805">Transcription regulation</keyword>
<keyword evidence="4" id="KW-0804">Transcription</keyword>
<dbReference type="Gene3D" id="1.10.357.10">
    <property type="entry name" value="Tetracycline Repressor, domain 2"/>
    <property type="match status" value="1"/>
</dbReference>
<dbReference type="EMBL" id="JBFYGN010000005">
    <property type="protein sequence ID" value="MEX8192431.1"/>
    <property type="molecule type" value="Genomic_DNA"/>
</dbReference>
<dbReference type="Pfam" id="PF00440">
    <property type="entry name" value="TetR_N"/>
    <property type="match status" value="1"/>
</dbReference>
<evidence type="ECO:0000256" key="4">
    <source>
        <dbReference type="ARBA" id="ARBA00023163"/>
    </source>
</evidence>
<evidence type="ECO:0000313" key="8">
    <source>
        <dbReference type="Proteomes" id="UP001561046"/>
    </source>
</evidence>
<dbReference type="PROSITE" id="PS01081">
    <property type="entry name" value="HTH_TETR_1"/>
    <property type="match status" value="1"/>
</dbReference>
<evidence type="ECO:0000256" key="5">
    <source>
        <dbReference type="PROSITE-ProRule" id="PRU00335"/>
    </source>
</evidence>
<dbReference type="PANTHER" id="PTHR30055:SF223">
    <property type="entry name" value="HTH-TYPE TRANSCRIPTIONAL REGULATOR UIDR"/>
    <property type="match status" value="1"/>
</dbReference>
<dbReference type="InterPro" id="IPR050109">
    <property type="entry name" value="HTH-type_TetR-like_transc_reg"/>
</dbReference>
<reference evidence="7 8" key="1">
    <citation type="journal article" date="2013" name="Int. J. Syst. Evol. Microbiol.">
        <title>Comamonas guangdongensis sp. nov., isolated from subterranean forest sediment, and emended description of the genus Comamonas.</title>
        <authorList>
            <person name="Zhang J."/>
            <person name="Wang Y."/>
            <person name="Zhou S."/>
            <person name="Wu C."/>
            <person name="He J."/>
            <person name="Li F."/>
        </authorList>
    </citation>
    <scope>NUCLEOTIDE SEQUENCE [LARGE SCALE GENOMIC DNA]</scope>
    <source>
        <strain evidence="7 8">CCTCC AB2011133</strain>
    </source>
</reference>
<accession>A0ABV3ZT03</accession>
<keyword evidence="8" id="KW-1185">Reference proteome</keyword>
<name>A0ABV3ZT03_9BURK</name>
<dbReference type="InterPro" id="IPR049484">
    <property type="entry name" value="Rv0078-like_C"/>
</dbReference>
<keyword evidence="3 5" id="KW-0238">DNA-binding</keyword>
<dbReference type="SUPFAM" id="SSF46689">
    <property type="entry name" value="Homeodomain-like"/>
    <property type="match status" value="1"/>
</dbReference>
<evidence type="ECO:0000256" key="3">
    <source>
        <dbReference type="ARBA" id="ARBA00023125"/>
    </source>
</evidence>
<evidence type="ECO:0000313" key="7">
    <source>
        <dbReference type="EMBL" id="MEX8192431.1"/>
    </source>
</evidence>
<dbReference type="InterPro" id="IPR023772">
    <property type="entry name" value="DNA-bd_HTH_TetR-type_CS"/>
</dbReference>
<sequence length="200" mass="21784">MRQSRASMIEATRAKLLAAGRRAFAAQGYAQASMDDLTAQAGLTRGALYHHFGGKPGLLAAVVAQMDAEMDERLEAVLAAHADPWKGFLAYCRAYLAMAQEAEIRRIVLQDARSVLTGTDQGEQHRKCIQFVANFLQGLMEQGVIVQASAPALARVLNGCLVEAAFWIAEEDAPTSRLAEAMQALELMLQGWRPREATPQ</sequence>
<protein>
    <submittedName>
        <fullName evidence="7">TetR/AcrR family transcriptional regulator</fullName>
    </submittedName>
</protein>
<keyword evidence="1" id="KW-0678">Repressor</keyword>
<evidence type="ECO:0000259" key="6">
    <source>
        <dbReference type="PROSITE" id="PS50977"/>
    </source>
</evidence>
<proteinExistence type="predicted"/>
<gene>
    <name evidence="7" type="ORF">AB6724_06220</name>
</gene>
<feature type="DNA-binding region" description="H-T-H motif" evidence="5">
    <location>
        <begin position="33"/>
        <end position="52"/>
    </location>
</feature>
<feature type="domain" description="HTH tetR-type" evidence="6">
    <location>
        <begin position="10"/>
        <end position="70"/>
    </location>
</feature>
<dbReference type="InterPro" id="IPR009057">
    <property type="entry name" value="Homeodomain-like_sf"/>
</dbReference>
<dbReference type="InterPro" id="IPR001647">
    <property type="entry name" value="HTH_TetR"/>
</dbReference>
<evidence type="ECO:0000256" key="1">
    <source>
        <dbReference type="ARBA" id="ARBA00022491"/>
    </source>
</evidence>
<dbReference type="PROSITE" id="PS50977">
    <property type="entry name" value="HTH_TETR_2"/>
    <property type="match status" value="1"/>
</dbReference>
<organism evidence="7 8">
    <name type="scientific">Comamonas guangdongensis</name>
    <dbReference type="NCBI Taxonomy" id="510515"/>
    <lineage>
        <taxon>Bacteria</taxon>
        <taxon>Pseudomonadati</taxon>
        <taxon>Pseudomonadota</taxon>
        <taxon>Betaproteobacteria</taxon>
        <taxon>Burkholderiales</taxon>
        <taxon>Comamonadaceae</taxon>
        <taxon>Comamonas</taxon>
    </lineage>
</organism>